<dbReference type="PANTHER" id="PTHR42832">
    <property type="entry name" value="AMINO ACID AMINOTRANSFERASE"/>
    <property type="match status" value="1"/>
</dbReference>
<evidence type="ECO:0000313" key="5">
    <source>
        <dbReference type="EMBL" id="MBV4489772.1"/>
    </source>
</evidence>
<keyword evidence="3" id="KW-0808">Transferase</keyword>
<dbReference type="SUPFAM" id="SSF53383">
    <property type="entry name" value="PLP-dependent transferases"/>
    <property type="match status" value="1"/>
</dbReference>
<evidence type="ECO:0000256" key="1">
    <source>
        <dbReference type="ARBA" id="ARBA00001933"/>
    </source>
</evidence>
<comment type="caution">
    <text evidence="5">The sequence shown here is derived from an EMBL/GenBank/DDBJ whole genome shotgun (WGS) entry which is preliminary data.</text>
</comment>
<dbReference type="InterPro" id="IPR000310">
    <property type="entry name" value="Orn/Lys/Arg_deCO2ase_major_dom"/>
</dbReference>
<reference evidence="5 6" key="1">
    <citation type="journal article" date="2020" name="Microorganisms">
        <title>Reliable Identification of Environmental Pseudomonas Isolates Using the rpoD Gene.</title>
        <authorList>
            <consortium name="The Broad Institute Genome Sequencing Platform"/>
            <person name="Girard L."/>
            <person name="Lood C."/>
            <person name="Rokni-Zadeh H."/>
            <person name="van Noort V."/>
            <person name="Lavigne R."/>
            <person name="De Mot R."/>
        </authorList>
    </citation>
    <scope>NUCLEOTIDE SEQUENCE [LARGE SCALE GENOMIC DNA]</scope>
    <source>
        <strain evidence="5 6">RD9SR1</strain>
    </source>
</reference>
<organism evidence="5 6">
    <name type="scientific">Pseudomonas oryzicola</name>
    <dbReference type="NCBI Taxonomy" id="485876"/>
    <lineage>
        <taxon>Bacteria</taxon>
        <taxon>Pseudomonadati</taxon>
        <taxon>Pseudomonadota</taxon>
        <taxon>Gammaproteobacteria</taxon>
        <taxon>Pseudomonadales</taxon>
        <taxon>Pseudomonadaceae</taxon>
        <taxon>Pseudomonas</taxon>
    </lineage>
</organism>
<keyword evidence="2" id="KW-0032">Aminotransferase</keyword>
<dbReference type="Gene3D" id="3.40.640.10">
    <property type="entry name" value="Type I PLP-dependent aspartate aminotransferase-like (Major domain)"/>
    <property type="match status" value="1"/>
</dbReference>
<evidence type="ECO:0000256" key="3">
    <source>
        <dbReference type="ARBA" id="ARBA00022679"/>
    </source>
</evidence>
<feature type="domain" description="Orn/Lys/Arg decarboxylases family 1 pyridoxal-P attachment site" evidence="4">
    <location>
        <begin position="549"/>
        <end position="745"/>
    </location>
</feature>
<dbReference type="RefSeq" id="WP_202883397.1">
    <property type="nucleotide sequence ID" value="NZ_JABWRZ020000001.1"/>
</dbReference>
<feature type="domain" description="Orn/Lys/Arg decarboxylases family 1 pyridoxal-P attachment site" evidence="4">
    <location>
        <begin position="292"/>
        <end position="517"/>
    </location>
</feature>
<dbReference type="Gene3D" id="3.90.105.10">
    <property type="entry name" value="Molybdopterin biosynthesis moea protein, domain 2"/>
    <property type="match status" value="1"/>
</dbReference>
<dbReference type="InterPro" id="IPR015421">
    <property type="entry name" value="PyrdxlP-dep_Trfase_major"/>
</dbReference>
<dbReference type="InterPro" id="IPR015424">
    <property type="entry name" value="PyrdxlP-dep_Trfase"/>
</dbReference>
<name>A0ABS6Q6G8_9PSED</name>
<dbReference type="EMBL" id="JABWRZ020000001">
    <property type="protein sequence ID" value="MBV4489772.1"/>
    <property type="molecule type" value="Genomic_DNA"/>
</dbReference>
<dbReference type="Pfam" id="PF01276">
    <property type="entry name" value="OKR_DC_1"/>
    <property type="match status" value="2"/>
</dbReference>
<evidence type="ECO:0000313" key="6">
    <source>
        <dbReference type="Proteomes" id="UP000609530"/>
    </source>
</evidence>
<sequence>MLTNVLDQSAEYLFSTRHERLDLWCDLLQRCRDWVAASCCDAKEQKRREVVRIGQHLQTLERYHAYPGQRLMAIFEQRIGEHDDVGTLRLARRICSSLLDSSYRHDANDWEPADDLPDASAARYSINQPSAQLRPYFELLIVSSDASSTWAQKQQDIRNLRRHDDAFIYQPIIVGTYEDALMAVMLNPDVQVVAIHDGFQRNANLSARLRVMLDQYQSLVGSETYEDPSLDLSVALKQLRPELDIILLRDRNIERTAGNPQMAFINRVFYEFEEPMEVHLCVVEGIANRYRTPFFDNLKRYAQRPIGTFHALPIARGKSIFKSNWIRDMGAFYGANLFLAESSATTGGLDSLLEPTGNIRQAQLMAASTFGAQAAFFVTNGTSTANKIVEQALLAPGDIVLIDRNCHKSHHYAAVLTGAYPLYIDAYPLSEYSMYGGVTLASLKQALLNLKRDGKLERAKMMVLTNCTFDGHVYNPLRVMEECLAIKPDLIFLWDEAWFGFARFSPLLRQRTAMHAATELRKRLKSPRYRQQYTEQCTAQDAFTDEEMQHNRLLMDPEHTQVRVYQTSSVHKSMSALRQGSMILVSDDAFAQTEGAFREAVFTHTSTSPNQQIIASLDIARRQMNLEGYDLVMRATQLAFVIRKQVNNHPLISRYFKILDVADLIPEPLRGSKIASYVHDKAHWSTLSQAIINDEFFLDPTRLTLSCGHAGFDGTQFKQLLAGRYNIQLNKTSRNSVLLQTNINNTRSDVAHLIQVLVQICRDIDDSIADDENQALQLRSRVTRLVEDLPALPDFSCFHPEFRSDALENTIEGDIRKAFYKAYDLEACEYLKLSDSMIDQRLENGPPLVSANFVIPYPPGFPIMVPGQVITAPIIDFMRNLDVQEIHGYSSSQGLKLLKPEHIE</sequence>
<gene>
    <name evidence="5" type="ORF">HU760_004055</name>
</gene>
<comment type="cofactor">
    <cofactor evidence="1">
        <name>pyridoxal 5'-phosphate</name>
        <dbReference type="ChEBI" id="CHEBI:597326"/>
    </cofactor>
</comment>
<accession>A0ABS6Q6G8</accession>
<dbReference type="InterPro" id="IPR050881">
    <property type="entry name" value="LL-DAP_aminotransferase"/>
</dbReference>
<dbReference type="Proteomes" id="UP000609530">
    <property type="component" value="Unassembled WGS sequence"/>
</dbReference>
<dbReference type="PANTHER" id="PTHR42832:SF4">
    <property type="entry name" value="BLR3474 PROTEIN"/>
    <property type="match status" value="1"/>
</dbReference>
<keyword evidence="6" id="KW-1185">Reference proteome</keyword>
<protein>
    <submittedName>
        <fullName evidence="5">Ornithine decarboxylase</fullName>
    </submittedName>
</protein>
<evidence type="ECO:0000256" key="2">
    <source>
        <dbReference type="ARBA" id="ARBA00022576"/>
    </source>
</evidence>
<proteinExistence type="predicted"/>
<evidence type="ECO:0000259" key="4">
    <source>
        <dbReference type="Pfam" id="PF01276"/>
    </source>
</evidence>